<reference evidence="18 19" key="1">
    <citation type="submission" date="2024-08" db="EMBL/GenBank/DDBJ databases">
        <title>Clostridium lapicellarii sp. nov., and Clostridium renhuaiense sp. nov., two species isolated from the mud in a fermentation cellar used for producing sauce-flavour Chinese liquors.</title>
        <authorList>
            <person name="Yang F."/>
            <person name="Wang H."/>
            <person name="Chen L.Q."/>
            <person name="Zhou N."/>
            <person name="Lu J.J."/>
            <person name="Pu X.X."/>
            <person name="Wan B."/>
            <person name="Wang L."/>
            <person name="Liu S.J."/>
        </authorList>
    </citation>
    <scope>NUCLEOTIDE SEQUENCE [LARGE SCALE GENOMIC DNA]</scope>
    <source>
        <strain evidence="18 19">MT-113</strain>
    </source>
</reference>
<dbReference type="RefSeq" id="WP_294184889.1">
    <property type="nucleotide sequence ID" value="NZ_JBGFFE010000026.1"/>
</dbReference>
<evidence type="ECO:0000313" key="18">
    <source>
        <dbReference type="EMBL" id="MEY8764690.1"/>
    </source>
</evidence>
<keyword evidence="14" id="KW-0067">ATP-binding</keyword>
<evidence type="ECO:0000256" key="13">
    <source>
        <dbReference type="ARBA" id="ARBA00022777"/>
    </source>
</evidence>
<dbReference type="PIRSF" id="PIRSF006135">
    <property type="entry name" value="CobU"/>
    <property type="match status" value="1"/>
</dbReference>
<dbReference type="GO" id="GO:0043752">
    <property type="term" value="F:adenosylcobinamide kinase activity"/>
    <property type="evidence" value="ECO:0007669"/>
    <property type="project" value="UniProtKB-EC"/>
</dbReference>
<dbReference type="CDD" id="cd00544">
    <property type="entry name" value="CobU"/>
    <property type="match status" value="1"/>
</dbReference>
<sequence>MGKIILITGGSRSGKSTFAEKLLKEKKKVLYIATAVVTDEEMKLRIKKHKSRRDPGWITYEGYNSLGDVIRKSECQYIMLECIGTMITNMIFEKNINMDKIDSQGIERLENYIIGEVKDIISAANESSKCVLIVTNEVGLSLVPEYKLGRVFSDILGKSNQIIAKYSDTVYLTVCGLPLKLK</sequence>
<evidence type="ECO:0000256" key="15">
    <source>
        <dbReference type="ARBA" id="ARBA00023134"/>
    </source>
</evidence>
<evidence type="ECO:0000256" key="11">
    <source>
        <dbReference type="ARBA" id="ARBA00022679"/>
    </source>
</evidence>
<keyword evidence="13 18" id="KW-0418">Kinase</keyword>
<comment type="catalytic activity">
    <reaction evidence="2">
        <text>adenosylcob(III)inamide phosphate + GTP + H(+) = adenosylcob(III)inamide-GDP + diphosphate</text>
        <dbReference type="Rhea" id="RHEA:22712"/>
        <dbReference type="ChEBI" id="CHEBI:15378"/>
        <dbReference type="ChEBI" id="CHEBI:33019"/>
        <dbReference type="ChEBI" id="CHEBI:37565"/>
        <dbReference type="ChEBI" id="CHEBI:58502"/>
        <dbReference type="ChEBI" id="CHEBI:60487"/>
        <dbReference type="EC" id="2.7.7.62"/>
    </reaction>
</comment>
<proteinExistence type="inferred from homology"/>
<dbReference type="EMBL" id="JBGFFE010000026">
    <property type="protein sequence ID" value="MEY8764690.1"/>
    <property type="molecule type" value="Genomic_DNA"/>
</dbReference>
<accession>A0ABV4E0M8</accession>
<keyword evidence="11 18" id="KW-0808">Transferase</keyword>
<keyword evidence="12" id="KW-0547">Nucleotide-binding</keyword>
<dbReference type="EC" id="2.7.7.62" evidence="9"/>
<evidence type="ECO:0000256" key="17">
    <source>
        <dbReference type="ARBA" id="ARBA00030571"/>
    </source>
</evidence>
<dbReference type="Gene3D" id="3.40.50.300">
    <property type="entry name" value="P-loop containing nucleotide triphosphate hydrolases"/>
    <property type="match status" value="1"/>
</dbReference>
<dbReference type="NCBIfam" id="NF004469">
    <property type="entry name" value="PRK05800.1"/>
    <property type="match status" value="1"/>
</dbReference>
<evidence type="ECO:0000256" key="5">
    <source>
        <dbReference type="ARBA" id="ARBA00004692"/>
    </source>
</evidence>
<comment type="caution">
    <text evidence="18">The sequence shown here is derived from an EMBL/GenBank/DDBJ whole genome shotgun (WGS) entry which is preliminary data.</text>
</comment>
<evidence type="ECO:0000256" key="2">
    <source>
        <dbReference type="ARBA" id="ARBA00000711"/>
    </source>
</evidence>
<keyword evidence="19" id="KW-1185">Reference proteome</keyword>
<keyword evidence="10" id="KW-0169">Cobalamin biosynthesis</keyword>
<dbReference type="InterPro" id="IPR027417">
    <property type="entry name" value="P-loop_NTPase"/>
</dbReference>
<name>A0ABV4E0M8_9CLOT</name>
<dbReference type="PANTHER" id="PTHR34848:SF1">
    <property type="entry name" value="BIFUNCTIONAL ADENOSYLCOBALAMIN BIOSYNTHESIS PROTEIN COBU"/>
    <property type="match status" value="1"/>
</dbReference>
<comment type="pathway">
    <text evidence="6">Cofactor biosynthesis; adenosylcobalamin biosynthesis; adenosylcobalamin from cob(II)yrinate a,c-diamide: step 5/7.</text>
</comment>
<comment type="similarity">
    <text evidence="7">Belongs to the CobU/CobP family.</text>
</comment>
<organism evidence="18 19">
    <name type="scientific">Clostridium lapidicellarium</name>
    <dbReference type="NCBI Taxonomy" id="3240931"/>
    <lineage>
        <taxon>Bacteria</taxon>
        <taxon>Bacillati</taxon>
        <taxon>Bacillota</taxon>
        <taxon>Clostridia</taxon>
        <taxon>Eubacteriales</taxon>
        <taxon>Clostridiaceae</taxon>
        <taxon>Clostridium</taxon>
    </lineage>
</organism>
<comment type="catalytic activity">
    <reaction evidence="3">
        <text>adenosylcob(III)inamide + GTP = adenosylcob(III)inamide phosphate + GDP + H(+)</text>
        <dbReference type="Rhea" id="RHEA:15765"/>
        <dbReference type="ChEBI" id="CHEBI:2480"/>
        <dbReference type="ChEBI" id="CHEBI:15378"/>
        <dbReference type="ChEBI" id="CHEBI:37565"/>
        <dbReference type="ChEBI" id="CHEBI:58189"/>
        <dbReference type="ChEBI" id="CHEBI:58502"/>
        <dbReference type="EC" id="2.7.1.156"/>
    </reaction>
</comment>
<comment type="function">
    <text evidence="4">Catalyzes ATP-dependent phosphorylation of adenosylcobinamide and addition of GMP to adenosylcobinamide phosphate.</text>
</comment>
<evidence type="ECO:0000313" key="19">
    <source>
        <dbReference type="Proteomes" id="UP001565220"/>
    </source>
</evidence>
<dbReference type="EC" id="2.7.1.156" evidence="8"/>
<evidence type="ECO:0000256" key="16">
    <source>
        <dbReference type="ARBA" id="ARBA00029570"/>
    </source>
</evidence>
<evidence type="ECO:0000256" key="6">
    <source>
        <dbReference type="ARBA" id="ARBA00005159"/>
    </source>
</evidence>
<evidence type="ECO:0000256" key="1">
    <source>
        <dbReference type="ARBA" id="ARBA00000312"/>
    </source>
</evidence>
<evidence type="ECO:0000256" key="4">
    <source>
        <dbReference type="ARBA" id="ARBA00003889"/>
    </source>
</evidence>
<dbReference type="SUPFAM" id="SSF52540">
    <property type="entry name" value="P-loop containing nucleoside triphosphate hydrolases"/>
    <property type="match status" value="1"/>
</dbReference>
<evidence type="ECO:0000256" key="9">
    <source>
        <dbReference type="ARBA" id="ARBA00012523"/>
    </source>
</evidence>
<comment type="catalytic activity">
    <reaction evidence="1">
        <text>adenosylcob(III)inamide + ATP = adenosylcob(III)inamide phosphate + ADP + H(+)</text>
        <dbReference type="Rhea" id="RHEA:15769"/>
        <dbReference type="ChEBI" id="CHEBI:2480"/>
        <dbReference type="ChEBI" id="CHEBI:15378"/>
        <dbReference type="ChEBI" id="CHEBI:30616"/>
        <dbReference type="ChEBI" id="CHEBI:58502"/>
        <dbReference type="ChEBI" id="CHEBI:456216"/>
        <dbReference type="EC" id="2.7.1.156"/>
    </reaction>
</comment>
<dbReference type="PANTHER" id="PTHR34848">
    <property type="match status" value="1"/>
</dbReference>
<comment type="pathway">
    <text evidence="5">Cofactor biosynthesis; adenosylcobalamin biosynthesis; adenosylcobalamin from cob(II)yrinate a,c-diamide: step 6/7.</text>
</comment>
<keyword evidence="15" id="KW-0342">GTP-binding</keyword>
<evidence type="ECO:0000256" key="12">
    <source>
        <dbReference type="ARBA" id="ARBA00022741"/>
    </source>
</evidence>
<evidence type="ECO:0000256" key="8">
    <source>
        <dbReference type="ARBA" id="ARBA00012016"/>
    </source>
</evidence>
<dbReference type="InterPro" id="IPR003203">
    <property type="entry name" value="CobU/CobP"/>
</dbReference>
<evidence type="ECO:0000256" key="10">
    <source>
        <dbReference type="ARBA" id="ARBA00022573"/>
    </source>
</evidence>
<evidence type="ECO:0000256" key="7">
    <source>
        <dbReference type="ARBA" id="ARBA00007490"/>
    </source>
</evidence>
<protein>
    <recommendedName>
        <fullName evidence="16">Adenosylcobinamide kinase</fullName>
        <ecNumber evidence="8">2.7.1.156</ecNumber>
        <ecNumber evidence="9">2.7.7.62</ecNumber>
    </recommendedName>
    <alternativeName>
        <fullName evidence="17">Adenosylcobinamide-phosphate guanylyltransferase</fullName>
    </alternativeName>
</protein>
<evidence type="ECO:0000256" key="14">
    <source>
        <dbReference type="ARBA" id="ARBA00022840"/>
    </source>
</evidence>
<dbReference type="GO" id="GO:0008820">
    <property type="term" value="F:cobinamide phosphate guanylyltransferase activity"/>
    <property type="evidence" value="ECO:0007669"/>
    <property type="project" value="UniProtKB-EC"/>
</dbReference>
<dbReference type="Proteomes" id="UP001565220">
    <property type="component" value="Unassembled WGS sequence"/>
</dbReference>
<gene>
    <name evidence="18" type="primary">cobU</name>
    <name evidence="18" type="ORF">AB8S09_13780</name>
</gene>
<dbReference type="Pfam" id="PF02283">
    <property type="entry name" value="CobU"/>
    <property type="match status" value="1"/>
</dbReference>
<evidence type="ECO:0000256" key="3">
    <source>
        <dbReference type="ARBA" id="ARBA00001522"/>
    </source>
</evidence>
<keyword evidence="18" id="KW-0548">Nucleotidyltransferase</keyword>